<evidence type="ECO:0000256" key="7">
    <source>
        <dbReference type="SAM" id="MobiDB-lite"/>
    </source>
</evidence>
<feature type="compositionally biased region" description="Polar residues" evidence="7">
    <location>
        <begin position="35"/>
        <end position="45"/>
    </location>
</feature>
<dbReference type="SUPFAM" id="SSF49482">
    <property type="entry name" value="Aromatic compound dioxygenase"/>
    <property type="match status" value="1"/>
</dbReference>
<organism evidence="10 11">
    <name type="scientific">Teratosphaeria destructans</name>
    <dbReference type="NCBI Taxonomy" id="418781"/>
    <lineage>
        <taxon>Eukaryota</taxon>
        <taxon>Fungi</taxon>
        <taxon>Dikarya</taxon>
        <taxon>Ascomycota</taxon>
        <taxon>Pezizomycotina</taxon>
        <taxon>Dothideomycetes</taxon>
        <taxon>Dothideomycetidae</taxon>
        <taxon>Mycosphaerellales</taxon>
        <taxon>Teratosphaeriaceae</taxon>
        <taxon>Teratosphaeria</taxon>
    </lineage>
</organism>
<dbReference type="EMBL" id="RIBY02001890">
    <property type="protein sequence ID" value="KAH9827344.1"/>
    <property type="molecule type" value="Genomic_DNA"/>
</dbReference>
<keyword evidence="11" id="KW-1185">Reference proteome</keyword>
<dbReference type="AlphaFoldDB" id="A0A9W7SRC3"/>
<evidence type="ECO:0000256" key="2">
    <source>
        <dbReference type="ARBA" id="ARBA00007825"/>
    </source>
</evidence>
<dbReference type="Pfam" id="PF04444">
    <property type="entry name" value="Dioxygenase_N"/>
    <property type="match status" value="1"/>
</dbReference>
<comment type="cofactor">
    <cofactor evidence="1">
        <name>Fe(3+)</name>
        <dbReference type="ChEBI" id="CHEBI:29034"/>
    </cofactor>
</comment>
<keyword evidence="6" id="KW-0408">Iron</keyword>
<feature type="domain" description="Intradiol ring-cleavage dioxygenases" evidence="8">
    <location>
        <begin position="154"/>
        <end position="344"/>
    </location>
</feature>
<evidence type="ECO:0000256" key="3">
    <source>
        <dbReference type="ARBA" id="ARBA00022723"/>
    </source>
</evidence>
<comment type="caution">
    <text evidence="10">The sequence shown here is derived from an EMBL/GenBank/DDBJ whole genome shotgun (WGS) entry which is preliminary data.</text>
</comment>
<evidence type="ECO:0000259" key="8">
    <source>
        <dbReference type="Pfam" id="PF00775"/>
    </source>
</evidence>
<reference evidence="10 11" key="1">
    <citation type="journal article" date="2018" name="IMA Fungus">
        <title>IMA Genome-F 10: Nine draft genome sequences of Claviceps purpurea s.lat., including C. arundinis, C. humidiphila, and C. cf. spartinae, pseudomolecules for the pitch canker pathogen Fusarium circinatum, draft genome of Davidsoniella eucalypti, Grosmannia galeiformis, Quambalaria eucalypti, and Teratosphaeria destructans.</title>
        <authorList>
            <person name="Wingfield B.D."/>
            <person name="Liu M."/>
            <person name="Nguyen H.D."/>
            <person name="Lane F.A."/>
            <person name="Morgan S.W."/>
            <person name="De Vos L."/>
            <person name="Wilken P.M."/>
            <person name="Duong T.A."/>
            <person name="Aylward J."/>
            <person name="Coetzee M.P."/>
            <person name="Dadej K."/>
            <person name="De Beer Z.W."/>
            <person name="Findlay W."/>
            <person name="Havenga M."/>
            <person name="Kolarik M."/>
            <person name="Menzies J.G."/>
            <person name="Naidoo K."/>
            <person name="Pochopski O."/>
            <person name="Shoukouhi P."/>
            <person name="Santana Q.C."/>
            <person name="Seifert K.A."/>
            <person name="Soal N."/>
            <person name="Steenkamp E.T."/>
            <person name="Tatham C.T."/>
            <person name="van der Nest M.A."/>
            <person name="Wingfield M.J."/>
        </authorList>
    </citation>
    <scope>NUCLEOTIDE SEQUENCE [LARGE SCALE GENOMIC DNA]</scope>
    <source>
        <strain evidence="10">CMW44962</strain>
    </source>
</reference>
<dbReference type="Pfam" id="PF00775">
    <property type="entry name" value="Dioxygenase_C"/>
    <property type="match status" value="1"/>
</dbReference>
<evidence type="ECO:0000256" key="4">
    <source>
        <dbReference type="ARBA" id="ARBA00022964"/>
    </source>
</evidence>
<dbReference type="PANTHER" id="PTHR33711:SF5">
    <property type="entry name" value="INTRADIOL RING-CLEAVAGE DIOXYGENASE PRCA"/>
    <property type="match status" value="1"/>
</dbReference>
<evidence type="ECO:0000259" key="9">
    <source>
        <dbReference type="Pfam" id="PF04444"/>
    </source>
</evidence>
<dbReference type="InterPro" id="IPR050770">
    <property type="entry name" value="Intradiol_RC_Dioxygenase"/>
</dbReference>
<accession>A0A9W7SRC3</accession>
<dbReference type="GO" id="GO:0018576">
    <property type="term" value="F:catechol 1,2-dioxygenase activity"/>
    <property type="evidence" value="ECO:0007669"/>
    <property type="project" value="InterPro"/>
</dbReference>
<dbReference type="InterPro" id="IPR000627">
    <property type="entry name" value="Intradiol_dOase_C"/>
</dbReference>
<keyword evidence="3" id="KW-0479">Metal-binding</keyword>
<dbReference type="OrthoDB" id="5238185at2759"/>
<keyword evidence="4" id="KW-0223">Dioxygenase</keyword>
<evidence type="ECO:0000256" key="5">
    <source>
        <dbReference type="ARBA" id="ARBA00023002"/>
    </source>
</evidence>
<reference evidence="10 11" key="2">
    <citation type="journal article" date="2021" name="Curr. Genet.">
        <title>Genetic response to nitrogen starvation in the aggressive Eucalyptus foliar pathogen Teratosphaeria destructans.</title>
        <authorList>
            <person name="Havenga M."/>
            <person name="Wingfield B.D."/>
            <person name="Wingfield M.J."/>
            <person name="Dreyer L.L."/>
            <person name="Roets F."/>
            <person name="Aylward J."/>
        </authorList>
    </citation>
    <scope>NUCLEOTIDE SEQUENCE [LARGE SCALE GENOMIC DNA]</scope>
    <source>
        <strain evidence="10">CMW44962</strain>
    </source>
</reference>
<dbReference type="PANTHER" id="PTHR33711">
    <property type="entry name" value="DIOXYGENASE, PUTATIVE (AFU_ORTHOLOGUE AFUA_2G02910)-RELATED"/>
    <property type="match status" value="1"/>
</dbReference>
<sequence length="359" mass="40408">MSSPWFHSIPLIYHNSPTLPLRVSRPSPRDPGPTDRSTVDMSSAAQHKYDPNFTQHVIDTSGPKTSPRFRQIFAAGIRHLHDFAREVDLTPEEWLAGVRFFNETGKIWAESNGKRNEMHRLSDITGFESLITEIANHVQVDDPSYSPPTSAAILGPFWSPNAPWRKLGDSVIQDKHEGIVTYMHGTIRDLATNKPIPNVTFDFWQASSNGKYDFQDPDNQSDNNLRGKMKTDENGEYRLYCLRPTAYSLPRDGPSWQLLQALDRHPMRPAHIHLMVTHDDYKPVITQIYPKDDPWLETDTVFAVKDDLVVDFVPIKEGVIPASVGPHKGPGGPATRELELDIVLAPKGMHKTSAPSSHL</sequence>
<dbReference type="GO" id="GO:0009712">
    <property type="term" value="P:catechol-containing compound metabolic process"/>
    <property type="evidence" value="ECO:0007669"/>
    <property type="project" value="InterPro"/>
</dbReference>
<evidence type="ECO:0000313" key="10">
    <source>
        <dbReference type="EMBL" id="KAH9827344.1"/>
    </source>
</evidence>
<keyword evidence="5" id="KW-0560">Oxidoreductase</keyword>
<dbReference type="Proteomes" id="UP001138500">
    <property type="component" value="Unassembled WGS sequence"/>
</dbReference>
<dbReference type="GO" id="GO:0008199">
    <property type="term" value="F:ferric iron binding"/>
    <property type="evidence" value="ECO:0007669"/>
    <property type="project" value="InterPro"/>
</dbReference>
<protein>
    <submittedName>
        <fullName evidence="10">Catechol 1,2-dioxygenase-like</fullName>
    </submittedName>
</protein>
<dbReference type="InterPro" id="IPR015889">
    <property type="entry name" value="Intradiol_dOase_core"/>
</dbReference>
<evidence type="ECO:0000256" key="6">
    <source>
        <dbReference type="ARBA" id="ARBA00023004"/>
    </source>
</evidence>
<dbReference type="InterPro" id="IPR007535">
    <property type="entry name" value="Catechol_dOase_N"/>
</dbReference>
<gene>
    <name evidence="10" type="ORF">Tdes44962_MAKER02970</name>
</gene>
<evidence type="ECO:0000313" key="11">
    <source>
        <dbReference type="Proteomes" id="UP001138500"/>
    </source>
</evidence>
<feature type="region of interest" description="Disordered" evidence="7">
    <location>
        <begin position="20"/>
        <end position="46"/>
    </location>
</feature>
<evidence type="ECO:0000256" key="1">
    <source>
        <dbReference type="ARBA" id="ARBA00001965"/>
    </source>
</evidence>
<feature type="domain" description="Catechol dioxygenase N-terminal" evidence="9">
    <location>
        <begin position="67"/>
        <end position="138"/>
    </location>
</feature>
<dbReference type="Gene3D" id="2.60.130.10">
    <property type="entry name" value="Aromatic compound dioxygenase"/>
    <property type="match status" value="1"/>
</dbReference>
<proteinExistence type="inferred from homology"/>
<comment type="similarity">
    <text evidence="2">Belongs to the intradiol ring-cleavage dioxygenase family.</text>
</comment>
<name>A0A9W7SRC3_9PEZI</name>